<dbReference type="Gene3D" id="4.10.410.10">
    <property type="entry name" value="Pancreatic trypsin inhibitor Kunitz domain"/>
    <property type="match status" value="2"/>
</dbReference>
<dbReference type="Pfam" id="PF00014">
    <property type="entry name" value="Kunitz_BPTI"/>
    <property type="match status" value="2"/>
</dbReference>
<dbReference type="PRINTS" id="PR00759">
    <property type="entry name" value="BASICPTASE"/>
</dbReference>
<dbReference type="InterPro" id="IPR036880">
    <property type="entry name" value="Kunitz_BPTI_sf"/>
</dbReference>
<evidence type="ECO:0000259" key="4">
    <source>
        <dbReference type="PROSITE" id="PS50279"/>
    </source>
</evidence>
<keyword evidence="1" id="KW-0646">Protease inhibitor</keyword>
<keyword evidence="2" id="KW-0722">Serine protease inhibitor</keyword>
<reference evidence="5" key="1">
    <citation type="submission" date="2016-07" db="EMBL/GenBank/DDBJ databases">
        <authorList>
            <person name="Bretaudeau A."/>
        </authorList>
    </citation>
    <scope>NUCLEOTIDE SEQUENCE</scope>
    <source>
        <strain evidence="5">Rice</strain>
        <tissue evidence="5">Whole body</tissue>
    </source>
</reference>
<proteinExistence type="predicted"/>
<dbReference type="PANTHER" id="PTHR10083">
    <property type="entry name" value="KUNITZ-TYPE PROTEASE INHIBITOR-RELATED"/>
    <property type="match status" value="1"/>
</dbReference>
<dbReference type="InterPro" id="IPR002223">
    <property type="entry name" value="Kunitz_BPTI"/>
</dbReference>
<evidence type="ECO:0000256" key="3">
    <source>
        <dbReference type="ARBA" id="ARBA00023157"/>
    </source>
</evidence>
<dbReference type="AlphaFoldDB" id="A0A2H1W4A7"/>
<gene>
    <name evidence="5" type="ORF">SFRICE_011543</name>
</gene>
<evidence type="ECO:0000256" key="2">
    <source>
        <dbReference type="ARBA" id="ARBA00022900"/>
    </source>
</evidence>
<organism evidence="5">
    <name type="scientific">Spodoptera frugiperda</name>
    <name type="common">Fall armyworm</name>
    <dbReference type="NCBI Taxonomy" id="7108"/>
    <lineage>
        <taxon>Eukaryota</taxon>
        <taxon>Metazoa</taxon>
        <taxon>Ecdysozoa</taxon>
        <taxon>Arthropoda</taxon>
        <taxon>Hexapoda</taxon>
        <taxon>Insecta</taxon>
        <taxon>Pterygota</taxon>
        <taxon>Neoptera</taxon>
        <taxon>Endopterygota</taxon>
        <taxon>Lepidoptera</taxon>
        <taxon>Glossata</taxon>
        <taxon>Ditrysia</taxon>
        <taxon>Noctuoidea</taxon>
        <taxon>Noctuidae</taxon>
        <taxon>Amphipyrinae</taxon>
        <taxon>Spodoptera</taxon>
    </lineage>
</organism>
<evidence type="ECO:0000256" key="1">
    <source>
        <dbReference type="ARBA" id="ARBA00022690"/>
    </source>
</evidence>
<dbReference type="PROSITE" id="PS00280">
    <property type="entry name" value="BPTI_KUNITZ_1"/>
    <property type="match status" value="1"/>
</dbReference>
<dbReference type="CDD" id="cd00109">
    <property type="entry name" value="Kunitz-type"/>
    <property type="match status" value="2"/>
</dbReference>
<dbReference type="FunFam" id="4.10.410.10:FF:000020">
    <property type="entry name" value="Collagen, type VI, alpha 3"/>
    <property type="match status" value="1"/>
</dbReference>
<evidence type="ECO:0000313" key="5">
    <source>
        <dbReference type="EMBL" id="SOQ47929.1"/>
    </source>
</evidence>
<sequence length="212" mass="24186">MISVLLWTLYLYVGNVQRVETVKIFKNLIVPEQKAYTRYQPTIASKTCLLIPDTGPCRSRISMWYFNSKDKECQTFEWGGCQGNGNRFDSKEACWDYCMTKPGKRRPRYCNLAFDYGFCFGASQRYYYDSKWQVCKSALYSGCGGNKNNFYSREMCDQICRFGNKGVSKRTSTTGGGKKVIIINPDSTTEKRTRIQSGNDSTTAAAILKYIG</sequence>
<dbReference type="PROSITE" id="PS50279">
    <property type="entry name" value="BPTI_KUNITZ_2"/>
    <property type="match status" value="2"/>
</dbReference>
<accession>A0A2H1W4A7</accession>
<name>A0A2H1W4A7_SPOFR</name>
<dbReference type="GO" id="GO:0004867">
    <property type="term" value="F:serine-type endopeptidase inhibitor activity"/>
    <property type="evidence" value="ECO:0007669"/>
    <property type="project" value="UniProtKB-KW"/>
</dbReference>
<dbReference type="InterPro" id="IPR020901">
    <property type="entry name" value="Prtase_inh_Kunz-CS"/>
</dbReference>
<dbReference type="SUPFAM" id="SSF57362">
    <property type="entry name" value="BPTI-like"/>
    <property type="match status" value="2"/>
</dbReference>
<feature type="domain" description="BPTI/Kunitz inhibitor" evidence="4">
    <location>
        <begin position="48"/>
        <end position="98"/>
    </location>
</feature>
<keyword evidence="3" id="KW-1015">Disulfide bond</keyword>
<protein>
    <submittedName>
        <fullName evidence="5">SFRICE_011543</fullName>
    </submittedName>
</protein>
<dbReference type="InterPro" id="IPR050098">
    <property type="entry name" value="TFPI/VKTCI-like"/>
</dbReference>
<dbReference type="SMART" id="SM00131">
    <property type="entry name" value="KU"/>
    <property type="match status" value="2"/>
</dbReference>
<feature type="domain" description="BPTI/Kunitz inhibitor" evidence="4">
    <location>
        <begin position="110"/>
        <end position="160"/>
    </location>
</feature>
<dbReference type="EMBL" id="ODYU01006255">
    <property type="protein sequence ID" value="SOQ47929.1"/>
    <property type="molecule type" value="Genomic_DNA"/>
</dbReference>